<dbReference type="Pfam" id="PF03160">
    <property type="entry name" value="Calx-beta"/>
    <property type="match status" value="3"/>
</dbReference>
<dbReference type="PRINTS" id="PR00313">
    <property type="entry name" value="CABNDNGRPT"/>
</dbReference>
<feature type="domain" description="VWFA" evidence="7">
    <location>
        <begin position="1105"/>
        <end position="1296"/>
    </location>
</feature>
<feature type="compositionally biased region" description="Acidic residues" evidence="6">
    <location>
        <begin position="83"/>
        <end position="92"/>
    </location>
</feature>
<dbReference type="GO" id="GO:0005576">
    <property type="term" value="C:extracellular region"/>
    <property type="evidence" value="ECO:0007669"/>
    <property type="project" value="UniProtKB-SubCell"/>
</dbReference>
<keyword evidence="8" id="KW-0378">Hydrolase</keyword>
<evidence type="ECO:0000256" key="3">
    <source>
        <dbReference type="ARBA" id="ARBA00022729"/>
    </source>
</evidence>
<dbReference type="Gene3D" id="2.150.10.10">
    <property type="entry name" value="Serralysin-like metalloprotease, C-terminal"/>
    <property type="match status" value="1"/>
</dbReference>
<dbReference type="GO" id="GO:0005509">
    <property type="term" value="F:calcium ion binding"/>
    <property type="evidence" value="ECO:0007669"/>
    <property type="project" value="InterPro"/>
</dbReference>
<dbReference type="GO" id="GO:0016787">
    <property type="term" value="F:hydrolase activity"/>
    <property type="evidence" value="ECO:0007669"/>
    <property type="project" value="UniProtKB-KW"/>
</dbReference>
<dbReference type="InterPro" id="IPR001343">
    <property type="entry name" value="Hemolysn_Ca-bd"/>
</dbReference>
<dbReference type="Gene3D" id="2.60.40.2030">
    <property type="match status" value="3"/>
</dbReference>
<dbReference type="SUPFAM" id="SSF53300">
    <property type="entry name" value="vWA-like"/>
    <property type="match status" value="1"/>
</dbReference>
<dbReference type="Gene3D" id="3.40.50.410">
    <property type="entry name" value="von Willebrand factor, type A domain"/>
    <property type="match status" value="1"/>
</dbReference>
<comment type="caution">
    <text evidence="8">The sequence shown here is derived from an EMBL/GenBank/DDBJ whole genome shotgun (WGS) entry which is preliminary data.</text>
</comment>
<comment type="subcellular location">
    <subcellularLocation>
        <location evidence="1">Secreted</location>
    </subcellularLocation>
</comment>
<dbReference type="EC" id="3.4.24.40" evidence="8"/>
<evidence type="ECO:0000256" key="6">
    <source>
        <dbReference type="SAM" id="MobiDB-lite"/>
    </source>
</evidence>
<name>A0AAX2LY70_VIBFL</name>
<evidence type="ECO:0000259" key="7">
    <source>
        <dbReference type="PROSITE" id="PS50234"/>
    </source>
</evidence>
<evidence type="ECO:0000256" key="1">
    <source>
        <dbReference type="ARBA" id="ARBA00004613"/>
    </source>
</evidence>
<reference evidence="8 9" key="1">
    <citation type="submission" date="2018-06" db="EMBL/GenBank/DDBJ databases">
        <authorList>
            <consortium name="Pathogen Informatics"/>
            <person name="Doyle S."/>
        </authorList>
    </citation>
    <scope>NUCLEOTIDE SEQUENCE [LARGE SCALE GENOMIC DNA]</scope>
    <source>
        <strain evidence="8 9">NCTC11327</strain>
    </source>
</reference>
<dbReference type="InterPro" id="IPR050557">
    <property type="entry name" value="RTX_toxin/Mannuronan_C5-epim"/>
</dbReference>
<dbReference type="Proteomes" id="UP000254626">
    <property type="component" value="Unassembled WGS sequence"/>
</dbReference>
<dbReference type="InterPro" id="IPR002035">
    <property type="entry name" value="VWF_A"/>
</dbReference>
<sequence>MGLNLLVSSGILSANQMIVIDTNGNIRTATIGEKLPHGTVIVQRGDNITDDAELKAQLVDANNTPQDITDDVARIFAALEEGQDPTQVDDAEAPAAGGAQGSALAEAATIERIGSETIATTDFDTTGFESLGLSQTQSLALSSLLVVSTGAESIETSDTSTISSISSSAVDEGEGAVFTVSLSNESTSAQTYSFSLSNGTAGSDDYDTDLSNVTFSNGVTYDADTGLITVPAGVTEFTATVATIDDTIDEANETFTLTVGGVEGTATIVDNDAAPTISSVSTAVDASGEAVDEGEGAVFTVSLSNESTSAQTYSFSLSNGTAGSDDYDTDLSNVTFSNGVTYDADTGLITVPAGVTEFTATVATIDDTIDEANETFTLTVGGVEGTATIVDNDAAPTISSVSTAVDASGEAVDEGEGAVFTVSLSNESTSAQTYSFSLSNGTAGSDDYDTDLSNVTFSNGVTYDADTGLITVPAGVTEFTATVATIDDTIDEANETFTLTVGGVEGTATIVDNDASPIAQDDTSTSNHCFSGKYYAYDERTGGLGNMDSVADALALIAKNQPDVTFDVSNIDYQLSNGNQNGGLTSNSQLQDFLGSDASSMKGAVPSNTTDGVMLLTGAVYLAAGTYSLKVNADDGYFIKVDGQVVAQYDGIQSTTERVHDTFTLSSDGYHNVEIVYWDQGGNAALDVAIGQYEDGALVGDFSSLLDAPVLGDELCMIQDGSLTIDPSVLLANDSDPDGDTLEITSVDSPSTGTVTLNDDGSISFKPAPGFDGDATFTYTVKDSDGLTDTATVTVHVAPISDGLSVTASLSNSDHYVSDYIESIIANNPDAGTTGTSSNDILIGDDSTQQIFGHEGSDILIGGNVTNLVMYGDERGSGDDVLISTSIEATTTYYGGEGNDTAYLNASLSDLVFIAQGDNPLAPQADFTFKYKGNDAYHDFYSIETLYLNDGKYEIHDGTLTKVTDFLELNIDVDLNDADGSEVFTEVIVSGVPDGVTLSIGEDLGNGRWSIPANALDSDGKVTLVVEAPAGTSPDLSVTVGAQEVDSNGQAADLPKYASTDIGTVGLPDSSPNGDNTVNGGKGDDVLMGDIGGYVVSVQPGVDYNIALVIDTSGSMDDSIDGGYYSKSRVDVVKEALVNLVEQISQHDGTINLKLIGFDYYIDVSFEVSDLQPNTQGYTDLIDQITTQLNADGGTDYYVAMKAANDWFDSLSNDGQNLTFFLTDGEPNSSTLQSALDEFAELSSKSTVMAIGIGDNISQDTLKFFDNTSETSMQVVNGVYVVNEVLHFADGTHAQVVQTDGSGSVYYADDKLVMTDPDAKWVYDRSATKYVSEMTSIVDDNSTIKFDVRISKGDFFWELYNSDGTLAASGSTGNSETISINVSNAGTYYFEFNFEGDGDTYGNWGSSKAWVEIGAIDTYSPYYAQAGEVQIVNSAEDLQAALQGGKTITDIAEMGNDTVNGNEGNDILFGDSINTDELPWGQDGNPDKPSDLADGAGYDALVTFLELRDGSTPSQIDIYEFIKDNHELFNVAGDSRGGDDILNGGDGNDILYGQGGDDTLNGGAGNDILIGGYGNDILTGGDGDDLFVFGGEGAAKAEDQFKTHMDVITDFHSGDKIDLSQMLDETPYSSMEDLLSHIEVKVDGTELELKIEGNNYTQSIVLNNGATEFGISDSSSGTQITNLLHDIIKQDNN</sequence>
<dbReference type="GO" id="GO:0016020">
    <property type="term" value="C:membrane"/>
    <property type="evidence" value="ECO:0007669"/>
    <property type="project" value="InterPro"/>
</dbReference>
<evidence type="ECO:0000313" key="9">
    <source>
        <dbReference type="Proteomes" id="UP000254626"/>
    </source>
</evidence>
<dbReference type="EMBL" id="UHIP01000002">
    <property type="protein sequence ID" value="SUQ27277.1"/>
    <property type="molecule type" value="Genomic_DNA"/>
</dbReference>
<keyword evidence="3" id="KW-0732">Signal</keyword>
<dbReference type="SUPFAM" id="SSF51120">
    <property type="entry name" value="beta-Roll"/>
    <property type="match status" value="1"/>
</dbReference>
<dbReference type="InterPro" id="IPR038081">
    <property type="entry name" value="CalX-like_sf"/>
</dbReference>
<proteinExistence type="predicted"/>
<dbReference type="PROSITE" id="PS00330">
    <property type="entry name" value="HEMOLYSIN_CALCIUM"/>
    <property type="match status" value="3"/>
</dbReference>
<gene>
    <name evidence="8" type="primary">prtB</name>
    <name evidence="8" type="ORF">NCTC11327_04150</name>
</gene>
<dbReference type="PROSITE" id="PS50234">
    <property type="entry name" value="VWFA"/>
    <property type="match status" value="1"/>
</dbReference>
<dbReference type="Pfam" id="PF00353">
    <property type="entry name" value="HemolysinCabind"/>
    <property type="match status" value="4"/>
</dbReference>
<feature type="region of interest" description="Disordered" evidence="6">
    <location>
        <begin position="83"/>
        <end position="102"/>
    </location>
</feature>
<dbReference type="PANTHER" id="PTHR38340">
    <property type="entry name" value="S-LAYER PROTEIN"/>
    <property type="match status" value="1"/>
</dbReference>
<evidence type="ECO:0000256" key="5">
    <source>
        <dbReference type="ARBA" id="ARBA00022837"/>
    </source>
</evidence>
<organism evidence="8 9">
    <name type="scientific">Vibrio fluvialis</name>
    <dbReference type="NCBI Taxonomy" id="676"/>
    <lineage>
        <taxon>Bacteria</taxon>
        <taxon>Pseudomonadati</taxon>
        <taxon>Pseudomonadota</taxon>
        <taxon>Gammaproteobacteria</taxon>
        <taxon>Vibrionales</taxon>
        <taxon>Vibrionaceae</taxon>
        <taxon>Vibrio</taxon>
    </lineage>
</organism>
<dbReference type="InterPro" id="IPR018511">
    <property type="entry name" value="Hemolysin-typ_Ca-bd_CS"/>
</dbReference>
<keyword evidence="2" id="KW-0964">Secreted</keyword>
<dbReference type="Gene3D" id="2.60.120.380">
    <property type="match status" value="1"/>
</dbReference>
<dbReference type="Pfam" id="PF13519">
    <property type="entry name" value="VWA_2"/>
    <property type="match status" value="1"/>
</dbReference>
<keyword evidence="4" id="KW-0677">Repeat</keyword>
<evidence type="ECO:0000313" key="8">
    <source>
        <dbReference type="EMBL" id="SUQ27277.1"/>
    </source>
</evidence>
<dbReference type="PANTHER" id="PTHR38340:SF1">
    <property type="entry name" value="S-LAYER PROTEIN"/>
    <property type="match status" value="1"/>
</dbReference>
<dbReference type="Pfam" id="PF17963">
    <property type="entry name" value="Big_9"/>
    <property type="match status" value="1"/>
</dbReference>
<dbReference type="Gene3D" id="2.60.40.2810">
    <property type="match status" value="1"/>
</dbReference>
<keyword evidence="5" id="KW-0106">Calcium</keyword>
<evidence type="ECO:0000256" key="2">
    <source>
        <dbReference type="ARBA" id="ARBA00022525"/>
    </source>
</evidence>
<dbReference type="GO" id="GO:0007154">
    <property type="term" value="P:cell communication"/>
    <property type="evidence" value="ECO:0007669"/>
    <property type="project" value="InterPro"/>
</dbReference>
<dbReference type="SUPFAM" id="SSF141072">
    <property type="entry name" value="CalX-like"/>
    <property type="match status" value="3"/>
</dbReference>
<evidence type="ECO:0000256" key="4">
    <source>
        <dbReference type="ARBA" id="ARBA00022737"/>
    </source>
</evidence>
<dbReference type="InterPro" id="IPR003644">
    <property type="entry name" value="Calx_beta"/>
</dbReference>
<dbReference type="InterPro" id="IPR011049">
    <property type="entry name" value="Serralysin-like_metalloprot_C"/>
</dbReference>
<protein>
    <submittedName>
        <fullName evidence="8">Large exoprotein</fullName>
        <ecNumber evidence="8">3.4.24.40</ecNumber>
    </submittedName>
</protein>
<dbReference type="InterPro" id="IPR036465">
    <property type="entry name" value="vWFA_dom_sf"/>
</dbReference>
<dbReference type="SMART" id="SM00327">
    <property type="entry name" value="VWA"/>
    <property type="match status" value="1"/>
</dbReference>
<accession>A0AAX2LY70</accession>
<dbReference type="CDD" id="cd00198">
    <property type="entry name" value="vWFA"/>
    <property type="match status" value="1"/>
</dbReference>